<comment type="function">
    <text evidence="7">Required for the assembly and/or stability of the 40S ribosomal subunit. Required for the processing of the 20S rRNA-precursor to mature 18S rRNA in a late step of the maturation of 40S ribosomal subunits.</text>
</comment>
<dbReference type="SUPFAM" id="SSF52313">
    <property type="entry name" value="Ribosomal protein S2"/>
    <property type="match status" value="1"/>
</dbReference>
<reference evidence="9" key="1">
    <citation type="submission" date="2018-11" db="EMBL/GenBank/DDBJ databases">
        <authorList>
            <consortium name="Pathogen Informatics"/>
        </authorList>
    </citation>
    <scope>NUCLEOTIDE SEQUENCE</scope>
</reference>
<evidence type="ECO:0000313" key="9">
    <source>
        <dbReference type="EMBL" id="VEL26366.1"/>
    </source>
</evidence>
<accession>A0A3S5CPQ8</accession>
<evidence type="ECO:0000256" key="2">
    <source>
        <dbReference type="ARBA" id="ARBA00006242"/>
    </source>
</evidence>
<comment type="similarity">
    <text evidence="2 7">Belongs to the universal ribosomal protein uS2 family.</text>
</comment>
<feature type="compositionally biased region" description="Basic and acidic residues" evidence="8">
    <location>
        <begin position="203"/>
        <end position="217"/>
    </location>
</feature>
<comment type="subcellular location">
    <subcellularLocation>
        <location evidence="1 7">Cytoplasm</location>
    </subcellularLocation>
</comment>
<dbReference type="InterPro" id="IPR023591">
    <property type="entry name" value="Ribosomal_uS2_flav_dom_sf"/>
</dbReference>
<evidence type="ECO:0000256" key="8">
    <source>
        <dbReference type="SAM" id="MobiDB-lite"/>
    </source>
</evidence>
<proteinExistence type="inferred from homology"/>
<evidence type="ECO:0000256" key="6">
    <source>
        <dbReference type="ARBA" id="ARBA00035256"/>
    </source>
</evidence>
<dbReference type="AlphaFoldDB" id="A0A3S5CPQ8"/>
<dbReference type="InterPro" id="IPR005707">
    <property type="entry name" value="Ribosomal_uS2_euk/arc"/>
</dbReference>
<dbReference type="OrthoDB" id="414863at2759"/>
<dbReference type="PANTHER" id="PTHR11489">
    <property type="entry name" value="40S RIBOSOMAL PROTEIN SA"/>
    <property type="match status" value="1"/>
</dbReference>
<organism evidence="9 10">
    <name type="scientific">Protopolystoma xenopodis</name>
    <dbReference type="NCBI Taxonomy" id="117903"/>
    <lineage>
        <taxon>Eukaryota</taxon>
        <taxon>Metazoa</taxon>
        <taxon>Spiralia</taxon>
        <taxon>Lophotrochozoa</taxon>
        <taxon>Platyhelminthes</taxon>
        <taxon>Monogenea</taxon>
        <taxon>Polyopisthocotylea</taxon>
        <taxon>Polystomatidea</taxon>
        <taxon>Polystomatidae</taxon>
        <taxon>Protopolystoma</taxon>
    </lineage>
</organism>
<evidence type="ECO:0000256" key="4">
    <source>
        <dbReference type="ARBA" id="ARBA00022980"/>
    </source>
</evidence>
<dbReference type="HAMAP" id="MF_03015">
    <property type="entry name" value="Ribosomal_S2_euk"/>
    <property type="match status" value="1"/>
</dbReference>
<evidence type="ECO:0000256" key="1">
    <source>
        <dbReference type="ARBA" id="ARBA00004496"/>
    </source>
</evidence>
<dbReference type="Proteomes" id="UP000784294">
    <property type="component" value="Unassembled WGS sequence"/>
</dbReference>
<keyword evidence="10" id="KW-1185">Reference proteome</keyword>
<keyword evidence="4 7" id="KW-0689">Ribosomal protein</keyword>
<sequence length="277" mass="30399">MSGGISCLELSKDDVRLMLAAGTFLGTCNCNFQMANYVFARNKNGNYIIKLNRVWEKIILAARAIAAVENPADVIAVGLKPNTQRAVLKFAQYTGCTAVAGRFTPGAFTNQIQSGFKQPRLLVVSDPLSDHQPIIDASCVNVPVIAFCNTDSPLKLVDIAIPCNNIVSWWMLAREVRRIKGKDSRSQPWDIMVDLFIHRESNEEKDVETKTPYEDTRTQQTTAPADTEGVENWPHESLMIGTGAAELANTGMTTGGYGRVPGAVGGDWGDYEDSRPW</sequence>
<dbReference type="NCBIfam" id="TIGR01012">
    <property type="entry name" value="uS2_euk_arch"/>
    <property type="match status" value="1"/>
</dbReference>
<comment type="subunit">
    <text evidence="7">Component of the small ribosomal subunit. Mature ribosomes consist of a small (40S) and a large (60S) subunit. The 40S subunit contains about 33 different proteins and 1 molecule of RNA (18S). The 60S subunit contains about 49 different proteins and 3 molecules of RNA (28S, 5.8S and 5S). Interacts with ribosomal protein S21.</text>
</comment>
<keyword evidence="3 7" id="KW-0963">Cytoplasm</keyword>
<dbReference type="GO" id="GO:0000028">
    <property type="term" value="P:ribosomal small subunit assembly"/>
    <property type="evidence" value="ECO:0007669"/>
    <property type="project" value="UniProtKB-UniRule"/>
</dbReference>
<dbReference type="CDD" id="cd01425">
    <property type="entry name" value="RPS2"/>
    <property type="match status" value="1"/>
</dbReference>
<dbReference type="GO" id="GO:0003735">
    <property type="term" value="F:structural constituent of ribosome"/>
    <property type="evidence" value="ECO:0007669"/>
    <property type="project" value="UniProtKB-UniRule"/>
</dbReference>
<dbReference type="InterPro" id="IPR001865">
    <property type="entry name" value="Ribosomal_uS2"/>
</dbReference>
<dbReference type="Gene3D" id="3.40.50.10490">
    <property type="entry name" value="Glucose-6-phosphate isomerase like protein, domain 1"/>
    <property type="match status" value="1"/>
</dbReference>
<evidence type="ECO:0000256" key="3">
    <source>
        <dbReference type="ARBA" id="ARBA00022490"/>
    </source>
</evidence>
<keyword evidence="5 7" id="KW-0687">Ribonucleoprotein</keyword>
<evidence type="ECO:0000256" key="5">
    <source>
        <dbReference type="ARBA" id="ARBA00023274"/>
    </source>
</evidence>
<dbReference type="PRINTS" id="PR00395">
    <property type="entry name" value="RIBOSOMALS2"/>
</dbReference>
<evidence type="ECO:0000256" key="7">
    <source>
        <dbReference type="HAMAP-Rule" id="MF_03015"/>
    </source>
</evidence>
<dbReference type="FunFam" id="3.40.50.10490:FF:000030">
    <property type="entry name" value="30S ribosomal protein S2"/>
    <property type="match status" value="1"/>
</dbReference>
<comment type="caution">
    <text evidence="9">The sequence shown here is derived from an EMBL/GenBank/DDBJ whole genome shotgun (WGS) entry which is preliminary data.</text>
</comment>
<evidence type="ECO:0000313" key="10">
    <source>
        <dbReference type="Proteomes" id="UP000784294"/>
    </source>
</evidence>
<protein>
    <recommendedName>
        <fullName evidence="6 7">Small ribosomal subunit protein uS2</fullName>
    </recommendedName>
</protein>
<dbReference type="Pfam" id="PF00318">
    <property type="entry name" value="Ribosomal_S2"/>
    <property type="match status" value="2"/>
</dbReference>
<dbReference type="InterPro" id="IPR027498">
    <property type="entry name" value="Ribosomal_uS2_euk"/>
</dbReference>
<gene>
    <name evidence="9" type="ORF">PXEA_LOCUS19806</name>
</gene>
<dbReference type="GO" id="GO:0022627">
    <property type="term" value="C:cytosolic small ribosomal subunit"/>
    <property type="evidence" value="ECO:0007669"/>
    <property type="project" value="UniProtKB-UniRule"/>
</dbReference>
<dbReference type="EMBL" id="CAAALY010079795">
    <property type="protein sequence ID" value="VEL26366.1"/>
    <property type="molecule type" value="Genomic_DNA"/>
</dbReference>
<dbReference type="GO" id="GO:0006412">
    <property type="term" value="P:translation"/>
    <property type="evidence" value="ECO:0007669"/>
    <property type="project" value="UniProtKB-UniRule"/>
</dbReference>
<feature type="region of interest" description="Disordered" evidence="8">
    <location>
        <begin position="203"/>
        <end position="229"/>
    </location>
</feature>
<name>A0A3S5CPQ8_9PLAT</name>